<feature type="transmembrane region" description="Helical" evidence="6">
    <location>
        <begin position="412"/>
        <end position="438"/>
    </location>
</feature>
<reference evidence="8 9" key="1">
    <citation type="submission" date="2016-05" db="EMBL/GenBank/DDBJ databases">
        <title>Genomic Taxonomy of the Vibrionaceae.</title>
        <authorList>
            <person name="Gomez-Gil B."/>
            <person name="Enciso-Ibarra J."/>
        </authorList>
    </citation>
    <scope>NUCLEOTIDE SEQUENCE [LARGE SCALE GENOMIC DNA]</scope>
    <source>
        <strain evidence="8 9">CAIM 1920</strain>
    </source>
</reference>
<evidence type="ECO:0000313" key="8">
    <source>
        <dbReference type="EMBL" id="ODA31210.1"/>
    </source>
</evidence>
<accession>A0A1C3EDD3</accession>
<keyword evidence="2" id="KW-1003">Cell membrane</keyword>
<dbReference type="EMBL" id="LYBM01000039">
    <property type="protein sequence ID" value="ODA31210.1"/>
    <property type="molecule type" value="Genomic_DNA"/>
</dbReference>
<feature type="transmembrane region" description="Helical" evidence="6">
    <location>
        <begin position="342"/>
        <end position="364"/>
    </location>
</feature>
<gene>
    <name evidence="8" type="ORF">A8L45_17775</name>
</gene>
<comment type="subcellular location">
    <subcellularLocation>
        <location evidence="1">Cell membrane</location>
        <topology evidence="1">Multi-pass membrane protein</topology>
    </subcellularLocation>
</comment>
<feature type="transmembrane region" description="Helical" evidence="6">
    <location>
        <begin position="292"/>
        <end position="311"/>
    </location>
</feature>
<dbReference type="Pfam" id="PF02687">
    <property type="entry name" value="FtsX"/>
    <property type="match status" value="2"/>
</dbReference>
<name>A0A1C3EDD3_9GAMM</name>
<feature type="transmembrane region" description="Helical" evidence="6">
    <location>
        <begin position="385"/>
        <end position="406"/>
    </location>
</feature>
<comment type="caution">
    <text evidence="8">The sequence shown here is derived from an EMBL/GenBank/DDBJ whole genome shotgun (WGS) entry which is preliminary data.</text>
</comment>
<dbReference type="GO" id="GO:0005886">
    <property type="term" value="C:plasma membrane"/>
    <property type="evidence" value="ECO:0007669"/>
    <property type="project" value="UniProtKB-SubCell"/>
</dbReference>
<evidence type="ECO:0000259" key="7">
    <source>
        <dbReference type="Pfam" id="PF02687"/>
    </source>
</evidence>
<dbReference type="InterPro" id="IPR003838">
    <property type="entry name" value="ABC3_permease_C"/>
</dbReference>
<keyword evidence="4 6" id="KW-1133">Transmembrane helix</keyword>
<evidence type="ECO:0000313" key="9">
    <source>
        <dbReference type="Proteomes" id="UP000094936"/>
    </source>
</evidence>
<protein>
    <submittedName>
        <fullName evidence="8">ABC transporter permease</fullName>
    </submittedName>
</protein>
<feature type="transmembrane region" description="Helical" evidence="6">
    <location>
        <begin position="777"/>
        <end position="802"/>
    </location>
</feature>
<dbReference type="OrthoDB" id="343744at2"/>
<evidence type="ECO:0000256" key="1">
    <source>
        <dbReference type="ARBA" id="ARBA00004651"/>
    </source>
</evidence>
<keyword evidence="3 6" id="KW-0812">Transmembrane</keyword>
<feature type="domain" description="ABC3 transporter permease C-terminal" evidence="7">
    <location>
        <begin position="689"/>
        <end position="808"/>
    </location>
</feature>
<organism evidence="8 9">
    <name type="scientific">Veronia pacifica</name>
    <dbReference type="NCBI Taxonomy" id="1080227"/>
    <lineage>
        <taxon>Bacteria</taxon>
        <taxon>Pseudomonadati</taxon>
        <taxon>Pseudomonadota</taxon>
        <taxon>Gammaproteobacteria</taxon>
        <taxon>Vibrionales</taxon>
        <taxon>Vibrionaceae</taxon>
        <taxon>Veronia</taxon>
    </lineage>
</organism>
<feature type="transmembrane region" description="Helical" evidence="6">
    <location>
        <begin position="458"/>
        <end position="478"/>
    </location>
</feature>
<dbReference type="STRING" id="1080227.A8L45_17775"/>
<dbReference type="InterPro" id="IPR038766">
    <property type="entry name" value="Membrane_comp_ABC_pdt"/>
</dbReference>
<proteinExistence type="predicted"/>
<feature type="transmembrane region" description="Helical" evidence="6">
    <location>
        <begin position="20"/>
        <end position="40"/>
    </location>
</feature>
<dbReference type="RefSeq" id="WP_068904709.1">
    <property type="nucleotide sequence ID" value="NZ_JBHUIF010000029.1"/>
</dbReference>
<feature type="transmembrane region" description="Helical" evidence="6">
    <location>
        <begin position="730"/>
        <end position="757"/>
    </location>
</feature>
<keyword evidence="5 6" id="KW-0472">Membrane</keyword>
<evidence type="ECO:0000256" key="4">
    <source>
        <dbReference type="ARBA" id="ARBA00022989"/>
    </source>
</evidence>
<evidence type="ECO:0000256" key="2">
    <source>
        <dbReference type="ARBA" id="ARBA00022475"/>
    </source>
</evidence>
<dbReference type="Proteomes" id="UP000094936">
    <property type="component" value="Unassembled WGS sequence"/>
</dbReference>
<keyword evidence="9" id="KW-1185">Reference proteome</keyword>
<evidence type="ECO:0000256" key="3">
    <source>
        <dbReference type="ARBA" id="ARBA00022692"/>
    </source>
</evidence>
<evidence type="ECO:0000256" key="5">
    <source>
        <dbReference type="ARBA" id="ARBA00023136"/>
    </source>
</evidence>
<feature type="transmembrane region" description="Helical" evidence="6">
    <location>
        <begin position="239"/>
        <end position="260"/>
    </location>
</feature>
<dbReference type="PANTHER" id="PTHR30287:SF2">
    <property type="entry name" value="BLL1001 PROTEIN"/>
    <property type="match status" value="1"/>
</dbReference>
<evidence type="ECO:0000256" key="6">
    <source>
        <dbReference type="SAM" id="Phobius"/>
    </source>
</evidence>
<sequence length="817" mass="91308">MFATVASAVWGHYRRHPLQVVLVMLGLILGVALLVGVLSINEHAQQSYKRGERMFSNPFPYVLHSSSRGGRVSEEFYISLRREGFKQCVPVDSVEVVTQKGRDLRLMGLDYIAFLNLPSFRENGPQFFNITDNKNAIWVSKELARHMGWKQGGAIVLNDGRQLGPLQLMDEDSISSGIRLFTDISILRALSDHRGFNQVFCGKLSSLERQKIKQQLPSDVTLSRTESAELAPLTRAFHINLLAMGLLAFVVGLFIFYQAISLSLTQRQPLVGILRQLGVSRSMLSKVLLTEMAVMLTVGLVIGNVLGVMLASRLLPTVATTLEDLYGANISLAMHWEWEWGMYSFLLALVGVFLASFWPSVRLIRTVPSRLSKSQYVVRSMYTEFKWQALVAIFFITAALVINFLPESLHKGFLLVGLILVSGGLLLPFCMGKVFQFFSRHTKSARLTWFFSDASASLSFRGIAAMAFMMAIAVNIGMETMIGSFRAATESWLQERLVADVYVRPAKSQMSRVNLWLKAQPEVDQSWVQWKNDLEYGNQIIEVTSVGTSTTERVSLALEERIDDFWSVIHTKRAVLISESLALRFDVRSGGTIDFPEPMGKGWQVAGVYLDYGNPHGQVMVSVRSHLTPWVAQGSGGFAVLFKDGVDNDQMIERLQRTFELRNNQINRQHDILDRAMKVFDRTFSVTNTLSTLTLFIALCGLFFATLASELSRLRQYALLRFLGISGRNLALLGGGQLALIGLFSALFALPLGLLISELLINVVIKYSFGWTMSMTYFLSSYATTLVATIVTLLAAGAWPVWRLIKRSAVTSMREAL</sequence>
<dbReference type="PANTHER" id="PTHR30287">
    <property type="entry name" value="MEMBRANE COMPONENT OF PREDICTED ABC SUPERFAMILY METABOLITE UPTAKE TRANSPORTER"/>
    <property type="match status" value="1"/>
</dbReference>
<dbReference type="AlphaFoldDB" id="A0A1C3EDD3"/>
<feature type="transmembrane region" description="Helical" evidence="6">
    <location>
        <begin position="690"/>
        <end position="709"/>
    </location>
</feature>
<feature type="domain" description="ABC3 transporter permease C-terminal" evidence="7">
    <location>
        <begin position="244"/>
        <end position="366"/>
    </location>
</feature>